<comment type="caution">
    <text evidence="3">The sequence shown here is derived from an EMBL/GenBank/DDBJ whole genome shotgun (WGS) entry which is preliminary data.</text>
</comment>
<gene>
    <name evidence="3" type="ORF">PIB30_049875</name>
</gene>
<reference evidence="3 4" key="1">
    <citation type="journal article" date="2023" name="Plants (Basel)">
        <title>Bridging the Gap: Combining Genomics and Transcriptomics Approaches to Understand Stylosanthes scabra, an Orphan Legume from the Brazilian Caatinga.</title>
        <authorList>
            <person name="Ferreira-Neto J.R.C."/>
            <person name="da Silva M.D."/>
            <person name="Binneck E."/>
            <person name="de Melo N.F."/>
            <person name="da Silva R.H."/>
            <person name="de Melo A.L.T.M."/>
            <person name="Pandolfi V."/>
            <person name="Bustamante F.O."/>
            <person name="Brasileiro-Vidal A.C."/>
            <person name="Benko-Iseppon A.M."/>
        </authorList>
    </citation>
    <scope>NUCLEOTIDE SEQUENCE [LARGE SCALE GENOMIC DNA]</scope>
    <source>
        <tissue evidence="3">Leaves</tissue>
    </source>
</reference>
<feature type="domain" description="PB1-like" evidence="2">
    <location>
        <begin position="2"/>
        <end position="106"/>
    </location>
</feature>
<evidence type="ECO:0000313" key="4">
    <source>
        <dbReference type="Proteomes" id="UP001341840"/>
    </source>
</evidence>
<evidence type="ECO:0000313" key="3">
    <source>
        <dbReference type="EMBL" id="MED6172420.1"/>
    </source>
</evidence>
<proteinExistence type="predicted"/>
<feature type="compositionally biased region" description="Basic residues" evidence="1">
    <location>
        <begin position="187"/>
        <end position="196"/>
    </location>
</feature>
<feature type="compositionally biased region" description="Basic residues" evidence="1">
    <location>
        <begin position="169"/>
        <end position="179"/>
    </location>
</feature>
<name>A0ABU6VIA7_9FABA</name>
<keyword evidence="4" id="KW-1185">Reference proteome</keyword>
<dbReference type="EMBL" id="JASCZI010151373">
    <property type="protein sequence ID" value="MED6172420.1"/>
    <property type="molecule type" value="Genomic_DNA"/>
</dbReference>
<dbReference type="Proteomes" id="UP001341840">
    <property type="component" value="Unassembled WGS sequence"/>
</dbReference>
<dbReference type="Pfam" id="PF26130">
    <property type="entry name" value="PB1-like"/>
    <property type="match status" value="1"/>
</dbReference>
<protein>
    <recommendedName>
        <fullName evidence="2">PB1-like domain-containing protein</fullName>
    </recommendedName>
</protein>
<organism evidence="3 4">
    <name type="scientific">Stylosanthes scabra</name>
    <dbReference type="NCBI Taxonomy" id="79078"/>
    <lineage>
        <taxon>Eukaryota</taxon>
        <taxon>Viridiplantae</taxon>
        <taxon>Streptophyta</taxon>
        <taxon>Embryophyta</taxon>
        <taxon>Tracheophyta</taxon>
        <taxon>Spermatophyta</taxon>
        <taxon>Magnoliopsida</taxon>
        <taxon>eudicotyledons</taxon>
        <taxon>Gunneridae</taxon>
        <taxon>Pentapetalae</taxon>
        <taxon>rosids</taxon>
        <taxon>fabids</taxon>
        <taxon>Fabales</taxon>
        <taxon>Fabaceae</taxon>
        <taxon>Papilionoideae</taxon>
        <taxon>50 kb inversion clade</taxon>
        <taxon>dalbergioids sensu lato</taxon>
        <taxon>Dalbergieae</taxon>
        <taxon>Pterocarpus clade</taxon>
        <taxon>Stylosanthes</taxon>
    </lineage>
</organism>
<accession>A0ABU6VIA7</accession>
<feature type="region of interest" description="Disordered" evidence="1">
    <location>
        <begin position="128"/>
        <end position="244"/>
    </location>
</feature>
<evidence type="ECO:0000256" key="1">
    <source>
        <dbReference type="SAM" id="MobiDB-lite"/>
    </source>
</evidence>
<feature type="compositionally biased region" description="Basic and acidic residues" evidence="1">
    <location>
        <begin position="133"/>
        <end position="142"/>
    </location>
</feature>
<dbReference type="InterPro" id="IPR058594">
    <property type="entry name" value="PB1-like_dom_pln"/>
</dbReference>
<sequence length="244" mass="27125">MMTKNVIPVIHVGGRIWQDDNGVLSYLDGEVHTFDAVDPETLCKSALEGMAKSLGFPVFSAMYWLESTAMNLEFGLLELNGDKDMDELRNRILATGCVDFEVFFEHPISELIVAEEFEVVGDGGCVNLDTDEETKSSSHDSYESAEDEAYKPPPEGYVLSSDSDDGGRKNVKKKTRTKKVMTPTKKGSPKKKGRTPTKKDVLRAESRQGESKKNSRKYAGKRKQKSRPNFGPSSSGSRRMSRRG</sequence>
<evidence type="ECO:0000259" key="2">
    <source>
        <dbReference type="Pfam" id="PF26130"/>
    </source>
</evidence>
<feature type="compositionally biased region" description="Basic residues" evidence="1">
    <location>
        <begin position="214"/>
        <end position="226"/>
    </location>
</feature>
<feature type="compositionally biased region" description="Basic and acidic residues" evidence="1">
    <location>
        <begin position="197"/>
        <end position="213"/>
    </location>
</feature>